<keyword evidence="2" id="KW-1185">Reference proteome</keyword>
<name>A0ABT1Y9Y1_9FIRM</name>
<evidence type="ECO:0000313" key="2">
    <source>
        <dbReference type="Proteomes" id="UP001524944"/>
    </source>
</evidence>
<dbReference type="Proteomes" id="UP001524944">
    <property type="component" value="Unassembled WGS sequence"/>
</dbReference>
<protein>
    <submittedName>
        <fullName evidence="1">Uncharacterized protein</fullName>
    </submittedName>
</protein>
<proteinExistence type="predicted"/>
<accession>A0ABT1Y9Y1</accession>
<comment type="caution">
    <text evidence="1">The sequence shown here is derived from an EMBL/GenBank/DDBJ whole genome shotgun (WGS) entry which is preliminary data.</text>
</comment>
<gene>
    <name evidence="1" type="ORF">NVS47_15565</name>
</gene>
<sequence>MLNCENCGKEVEQEEMLYELHGKKVCESCAMEGSVLNSPSKPCGPTS</sequence>
<dbReference type="EMBL" id="JANPWE010000013">
    <property type="protein sequence ID" value="MCR6546910.1"/>
    <property type="molecule type" value="Genomic_DNA"/>
</dbReference>
<evidence type="ECO:0000313" key="1">
    <source>
        <dbReference type="EMBL" id="MCR6546910.1"/>
    </source>
</evidence>
<reference evidence="1 2" key="1">
    <citation type="submission" date="2022-08" db="EMBL/GenBank/DDBJ databases">
        <title>Proteogenomics of the novel Dehalobacterium formicoaceticum strain EZ94 highlights a key role of methyltransferases during anaerobic dichloromethane degradation.</title>
        <authorList>
            <person name="Wasmund K."/>
        </authorList>
    </citation>
    <scope>NUCLEOTIDE SEQUENCE [LARGE SCALE GENOMIC DNA]</scope>
    <source>
        <strain evidence="1 2">EZ94</strain>
    </source>
</reference>
<dbReference type="RefSeq" id="WP_157677520.1">
    <property type="nucleotide sequence ID" value="NZ_CP022121.1"/>
</dbReference>
<organism evidence="1 2">
    <name type="scientific">Dehalobacterium formicoaceticum</name>
    <dbReference type="NCBI Taxonomy" id="51515"/>
    <lineage>
        <taxon>Bacteria</taxon>
        <taxon>Bacillati</taxon>
        <taxon>Bacillota</taxon>
        <taxon>Clostridia</taxon>
        <taxon>Eubacteriales</taxon>
        <taxon>Peptococcaceae</taxon>
        <taxon>Dehalobacterium</taxon>
    </lineage>
</organism>